<organism evidence="1 2">
    <name type="scientific">Pluteus cervinus</name>
    <dbReference type="NCBI Taxonomy" id="181527"/>
    <lineage>
        <taxon>Eukaryota</taxon>
        <taxon>Fungi</taxon>
        <taxon>Dikarya</taxon>
        <taxon>Basidiomycota</taxon>
        <taxon>Agaricomycotina</taxon>
        <taxon>Agaricomycetes</taxon>
        <taxon>Agaricomycetidae</taxon>
        <taxon>Agaricales</taxon>
        <taxon>Pluteineae</taxon>
        <taxon>Pluteaceae</taxon>
        <taxon>Pluteus</taxon>
    </lineage>
</organism>
<keyword evidence="2" id="KW-1185">Reference proteome</keyword>
<gene>
    <name evidence="1" type="ORF">BDN72DRAFT_898030</name>
</gene>
<evidence type="ECO:0000313" key="2">
    <source>
        <dbReference type="Proteomes" id="UP000308600"/>
    </source>
</evidence>
<reference evidence="1 2" key="1">
    <citation type="journal article" date="2019" name="Nat. Ecol. Evol.">
        <title>Megaphylogeny resolves global patterns of mushroom evolution.</title>
        <authorList>
            <person name="Varga T."/>
            <person name="Krizsan K."/>
            <person name="Foldi C."/>
            <person name="Dima B."/>
            <person name="Sanchez-Garcia M."/>
            <person name="Sanchez-Ramirez S."/>
            <person name="Szollosi G.J."/>
            <person name="Szarkandi J.G."/>
            <person name="Papp V."/>
            <person name="Albert L."/>
            <person name="Andreopoulos W."/>
            <person name="Angelini C."/>
            <person name="Antonin V."/>
            <person name="Barry K.W."/>
            <person name="Bougher N.L."/>
            <person name="Buchanan P."/>
            <person name="Buyck B."/>
            <person name="Bense V."/>
            <person name="Catcheside P."/>
            <person name="Chovatia M."/>
            <person name="Cooper J."/>
            <person name="Damon W."/>
            <person name="Desjardin D."/>
            <person name="Finy P."/>
            <person name="Geml J."/>
            <person name="Haridas S."/>
            <person name="Hughes K."/>
            <person name="Justo A."/>
            <person name="Karasinski D."/>
            <person name="Kautmanova I."/>
            <person name="Kiss B."/>
            <person name="Kocsube S."/>
            <person name="Kotiranta H."/>
            <person name="LaButti K.M."/>
            <person name="Lechner B.E."/>
            <person name="Liimatainen K."/>
            <person name="Lipzen A."/>
            <person name="Lukacs Z."/>
            <person name="Mihaltcheva S."/>
            <person name="Morgado L.N."/>
            <person name="Niskanen T."/>
            <person name="Noordeloos M.E."/>
            <person name="Ohm R.A."/>
            <person name="Ortiz-Santana B."/>
            <person name="Ovrebo C."/>
            <person name="Racz N."/>
            <person name="Riley R."/>
            <person name="Savchenko A."/>
            <person name="Shiryaev A."/>
            <person name="Soop K."/>
            <person name="Spirin V."/>
            <person name="Szebenyi C."/>
            <person name="Tomsovsky M."/>
            <person name="Tulloss R.E."/>
            <person name="Uehling J."/>
            <person name="Grigoriev I.V."/>
            <person name="Vagvolgyi C."/>
            <person name="Papp T."/>
            <person name="Martin F.M."/>
            <person name="Miettinen O."/>
            <person name="Hibbett D.S."/>
            <person name="Nagy L.G."/>
        </authorList>
    </citation>
    <scope>NUCLEOTIDE SEQUENCE [LARGE SCALE GENOMIC DNA]</scope>
    <source>
        <strain evidence="1 2">NL-1719</strain>
    </source>
</reference>
<name>A0ACD3ASM1_9AGAR</name>
<accession>A0ACD3ASM1</accession>
<sequence>MGRANKQATRDQTVPGGLSAEALEENSPSTLAVNITESEPVELVTKPEESPVSAAPTPPRSPSPVVSSIPPASQSNLHVYGHWPPGSTSVLGHGGFAAHPRHPHGHVRAESAALTYRNSFEANMLAPGRISIANGAISNTVAHNIRVRPQRSYSTMRLNPTNFVSMSRKSIPQKKFFLYRASKSISGSFAVNPFLHIPDELLPPVKGSGPSSPVTSTNGAIPAAAGSPTSPTSGSNSPTPTIKEEPRKNLRLDVENGGIDVDIFLVGDYMPMDDSTIVHTTLDLKLSGRYINRFPLIARIHTPNLVRPPFHLVATSIDGYVSIHLPASFHGPVTVSVNTTGDLASHISLSNALKENSFILNETSSSRTYFVGEVGGWSKSELSWKGDKVDVILNSGKARFQMFGEKDWDSLRKITWKFS</sequence>
<proteinExistence type="predicted"/>
<dbReference type="EMBL" id="ML208349">
    <property type="protein sequence ID" value="TFK68537.1"/>
    <property type="molecule type" value="Genomic_DNA"/>
</dbReference>
<dbReference type="Proteomes" id="UP000308600">
    <property type="component" value="Unassembled WGS sequence"/>
</dbReference>
<protein>
    <submittedName>
        <fullName evidence="1">Uncharacterized protein</fullName>
    </submittedName>
</protein>
<evidence type="ECO:0000313" key="1">
    <source>
        <dbReference type="EMBL" id="TFK68537.1"/>
    </source>
</evidence>